<dbReference type="NCBIfam" id="TIGR00756">
    <property type="entry name" value="PPR"/>
    <property type="match status" value="1"/>
</dbReference>
<dbReference type="SUPFAM" id="SSF55608">
    <property type="entry name" value="Homing endonucleases"/>
    <property type="match status" value="1"/>
</dbReference>
<keyword evidence="6" id="KW-1185">Reference proteome</keyword>
<dbReference type="Pfam" id="PF01535">
    <property type="entry name" value="PPR"/>
    <property type="match status" value="2"/>
</dbReference>
<feature type="region of interest" description="Disordered" evidence="3">
    <location>
        <begin position="789"/>
        <end position="815"/>
    </location>
</feature>
<dbReference type="Pfam" id="PF03161">
    <property type="entry name" value="LAGLIDADG_2"/>
    <property type="match status" value="1"/>
</dbReference>
<protein>
    <recommendedName>
        <fullName evidence="4">Homing endonuclease LAGLIDADG domain-containing protein</fullName>
    </recommendedName>
</protein>
<comment type="caution">
    <text evidence="5">The sequence shown here is derived from an EMBL/GenBank/DDBJ whole genome shotgun (WGS) entry which is preliminary data.</text>
</comment>
<proteinExistence type="predicted"/>
<keyword evidence="1" id="KW-0677">Repeat</keyword>
<sequence>MLQDVSSFCFFLPLHLSSSNPSPSSSLRTSFRSTSHRRFVRPLIPSYSASLPSLASQICLLSPRRIPPSLCASSSVSSCTGTSVEQLVGETDRSHEPDGYWDLSTGRESSEGGFDFGKCFESSAEQNKLAFSSLSLEELPENWRRSKLAWLCKELPAHRRPTMTRVLNAQKKWMRQEDATYIAVHLMRIRKNEAAFCVYKWMTRQHWFRFDFVLITKLAEYLGREKKSLKSREMFDGIINQGRVPCESTFHILVVAYLSSTGEDCLHEACGVYNRMIQLGGYSPPLSLHNSLFRALVRKPGIFAKHYLKQAEFIFHNLVTTGLDIHKDIYCGLIWLHSYQDSVDKQRISSLRKEMQLAGVEESGDVLLSILRACSKGGDVAEAEQTWLRLRHCDGAILSQAFVYKMEVYAKIGEHQRSLEVFKEMKVRLGSANVEAYHKIVEVMCDAQEIDIAESLMKEFTKTGLKPLTPSYINMMNMYYKLSLHDKVESAFTECLEKCHPDRTLYSIYLDSAVQTNSIEKAEKVFNHMLKNGAIGVNSRSCNSILRGYLCCQNHAKAEQVYYFMCRKKYKIDSPLLEEADYILSLSRKTLKKATSMELSQEQREILVGLLLGGLRVELDEDRRQHFVCFEFKDSSSTQFVLKRHIYDKYHEWLHPSNMTTDDSDDIPCRFSTIAHAYFGFYADQFWPEGRQTIPKLIHRWLCPRVLAYWYMHSGQRTSTGDIFLKLRGSRDGVERVVKALKTMSLGFKVKQKGKVFWLAFQGGNSTCFWKLTEPYILDDLKERVEADGQSYEARAEAPNISVDSESEYDESLDS</sequence>
<organism evidence="5 6">
    <name type="scientific">Nepenthes gracilis</name>
    <name type="common">Slender pitcher plant</name>
    <dbReference type="NCBI Taxonomy" id="150966"/>
    <lineage>
        <taxon>Eukaryota</taxon>
        <taxon>Viridiplantae</taxon>
        <taxon>Streptophyta</taxon>
        <taxon>Embryophyta</taxon>
        <taxon>Tracheophyta</taxon>
        <taxon>Spermatophyta</taxon>
        <taxon>Magnoliopsida</taxon>
        <taxon>eudicotyledons</taxon>
        <taxon>Gunneridae</taxon>
        <taxon>Pentapetalae</taxon>
        <taxon>Caryophyllales</taxon>
        <taxon>Nepenthaceae</taxon>
        <taxon>Nepenthes</taxon>
    </lineage>
</organism>
<dbReference type="AlphaFoldDB" id="A0AAD3S1K3"/>
<dbReference type="InterPro" id="IPR027434">
    <property type="entry name" value="Homing_endonucl"/>
</dbReference>
<evidence type="ECO:0000256" key="3">
    <source>
        <dbReference type="SAM" id="MobiDB-lite"/>
    </source>
</evidence>
<dbReference type="InterPro" id="IPR002885">
    <property type="entry name" value="PPR_rpt"/>
</dbReference>
<gene>
    <name evidence="5" type="ORF">Nepgr_004556</name>
</gene>
<dbReference type="Gene3D" id="1.25.40.10">
    <property type="entry name" value="Tetratricopeptide repeat domain"/>
    <property type="match status" value="2"/>
</dbReference>
<dbReference type="PANTHER" id="PTHR47539:SF1">
    <property type="entry name" value="PENTATRICOPEPTIDE REPEAT-CONTAINING PROTEIN OTP51, CHLOROPLASTIC"/>
    <property type="match status" value="1"/>
</dbReference>
<dbReference type="PROSITE" id="PS51375">
    <property type="entry name" value="PPR"/>
    <property type="match status" value="1"/>
</dbReference>
<dbReference type="EMBL" id="BSYO01000004">
    <property type="protein sequence ID" value="GMH02717.1"/>
    <property type="molecule type" value="Genomic_DNA"/>
</dbReference>
<evidence type="ECO:0000256" key="2">
    <source>
        <dbReference type="PROSITE-ProRule" id="PRU00708"/>
    </source>
</evidence>
<dbReference type="GO" id="GO:0045292">
    <property type="term" value="P:mRNA cis splicing, via spliceosome"/>
    <property type="evidence" value="ECO:0007669"/>
    <property type="project" value="TreeGrafter"/>
</dbReference>
<evidence type="ECO:0000313" key="5">
    <source>
        <dbReference type="EMBL" id="GMH02717.1"/>
    </source>
</evidence>
<feature type="repeat" description="PPR" evidence="2">
    <location>
        <begin position="433"/>
        <end position="467"/>
    </location>
</feature>
<accession>A0AAD3S1K3</accession>
<dbReference type="Gene3D" id="3.10.28.10">
    <property type="entry name" value="Homing endonucleases"/>
    <property type="match status" value="2"/>
</dbReference>
<dbReference type="GO" id="GO:0048564">
    <property type="term" value="P:photosystem I assembly"/>
    <property type="evidence" value="ECO:0007669"/>
    <property type="project" value="TreeGrafter"/>
</dbReference>
<dbReference type="GO" id="GO:0004519">
    <property type="term" value="F:endonuclease activity"/>
    <property type="evidence" value="ECO:0007669"/>
    <property type="project" value="InterPro"/>
</dbReference>
<dbReference type="InterPro" id="IPR011990">
    <property type="entry name" value="TPR-like_helical_dom_sf"/>
</dbReference>
<dbReference type="InterPro" id="IPR004860">
    <property type="entry name" value="LAGLIDADG_dom"/>
</dbReference>
<dbReference type="InterPro" id="IPR052500">
    <property type="entry name" value="Chloro/Mito_RNA_Process"/>
</dbReference>
<reference evidence="5" key="1">
    <citation type="submission" date="2023-05" db="EMBL/GenBank/DDBJ databases">
        <title>Nepenthes gracilis genome sequencing.</title>
        <authorList>
            <person name="Fukushima K."/>
        </authorList>
    </citation>
    <scope>NUCLEOTIDE SEQUENCE</scope>
    <source>
        <strain evidence="5">SING2019-196</strain>
    </source>
</reference>
<evidence type="ECO:0000256" key="1">
    <source>
        <dbReference type="ARBA" id="ARBA00022737"/>
    </source>
</evidence>
<dbReference type="GO" id="GO:0000373">
    <property type="term" value="P:Group II intron splicing"/>
    <property type="evidence" value="ECO:0007669"/>
    <property type="project" value="TreeGrafter"/>
</dbReference>
<evidence type="ECO:0000313" key="6">
    <source>
        <dbReference type="Proteomes" id="UP001279734"/>
    </source>
</evidence>
<evidence type="ECO:0000259" key="4">
    <source>
        <dbReference type="Pfam" id="PF03161"/>
    </source>
</evidence>
<dbReference type="Proteomes" id="UP001279734">
    <property type="component" value="Unassembled WGS sequence"/>
</dbReference>
<name>A0AAD3S1K3_NEPGR</name>
<dbReference type="PANTHER" id="PTHR47539">
    <property type="entry name" value="PENTATRICOPEPTIDE REPEAT-CONTAINING PROTEIN OTP51, CHLOROPLASTIC"/>
    <property type="match status" value="1"/>
</dbReference>
<feature type="compositionally biased region" description="Acidic residues" evidence="3">
    <location>
        <begin position="805"/>
        <end position="815"/>
    </location>
</feature>
<feature type="domain" description="Homing endonuclease LAGLIDADG" evidence="4">
    <location>
        <begin position="604"/>
        <end position="768"/>
    </location>
</feature>